<organism evidence="3 4">
    <name type="scientific">Rotaria magnacalcarata</name>
    <dbReference type="NCBI Taxonomy" id="392030"/>
    <lineage>
        <taxon>Eukaryota</taxon>
        <taxon>Metazoa</taxon>
        <taxon>Spiralia</taxon>
        <taxon>Gnathifera</taxon>
        <taxon>Rotifera</taxon>
        <taxon>Eurotatoria</taxon>
        <taxon>Bdelloidea</taxon>
        <taxon>Philodinida</taxon>
        <taxon>Philodinidae</taxon>
        <taxon>Rotaria</taxon>
    </lineage>
</organism>
<evidence type="ECO:0000256" key="1">
    <source>
        <dbReference type="SAM" id="Phobius"/>
    </source>
</evidence>
<reference evidence="3" key="1">
    <citation type="submission" date="2021-02" db="EMBL/GenBank/DDBJ databases">
        <authorList>
            <person name="Nowell W R."/>
        </authorList>
    </citation>
    <scope>NUCLEOTIDE SEQUENCE</scope>
</reference>
<accession>A0A819RFQ1</accession>
<sequence>MGQVILRESVLLENTTYLDAFTCLYDIETLTKAGSVMERLDYNLTLVIVFLVIVSFFFSNYFMIDNSFYNRRDHILRKTKQLFFYQNQYAELFWKYLLFHYGNKGAAIRFARLIKQIVDLIPLTVDTYIQNTEHHILVTQIYEKSKDNV</sequence>
<dbReference type="EMBL" id="CAJNRF010001113">
    <property type="protein sequence ID" value="CAF1995033.1"/>
    <property type="molecule type" value="Genomic_DNA"/>
</dbReference>
<feature type="transmembrane region" description="Helical" evidence="1">
    <location>
        <begin position="44"/>
        <end position="64"/>
    </location>
</feature>
<name>A0A819RFQ1_9BILA</name>
<evidence type="ECO:0000313" key="2">
    <source>
        <dbReference type="EMBL" id="CAF1995033.1"/>
    </source>
</evidence>
<dbReference type="AlphaFoldDB" id="A0A819RFQ1"/>
<evidence type="ECO:0000313" key="3">
    <source>
        <dbReference type="EMBL" id="CAF4041471.1"/>
    </source>
</evidence>
<protein>
    <submittedName>
        <fullName evidence="3">Uncharacterized protein</fullName>
    </submittedName>
</protein>
<keyword evidence="1" id="KW-1133">Transmembrane helix</keyword>
<proteinExistence type="predicted"/>
<dbReference type="Proteomes" id="UP000663866">
    <property type="component" value="Unassembled WGS sequence"/>
</dbReference>
<keyword evidence="1" id="KW-0472">Membrane</keyword>
<gene>
    <name evidence="3" type="ORF">OVN521_LOCUS17417</name>
    <name evidence="2" type="ORF">WKI299_LOCUS4467</name>
</gene>
<keyword evidence="1" id="KW-0812">Transmembrane</keyword>
<evidence type="ECO:0000313" key="4">
    <source>
        <dbReference type="Proteomes" id="UP000663866"/>
    </source>
</evidence>
<comment type="caution">
    <text evidence="3">The sequence shown here is derived from an EMBL/GenBank/DDBJ whole genome shotgun (WGS) entry which is preliminary data.</text>
</comment>
<keyword evidence="4" id="KW-1185">Reference proteome</keyword>
<dbReference type="Proteomes" id="UP000663856">
    <property type="component" value="Unassembled WGS sequence"/>
</dbReference>
<dbReference type="EMBL" id="CAJOBG010003020">
    <property type="protein sequence ID" value="CAF4041471.1"/>
    <property type="molecule type" value="Genomic_DNA"/>
</dbReference>